<accession>R7WDY0</accession>
<dbReference type="EnsemblPlants" id="EMT20608">
    <property type="protein sequence ID" value="EMT20608"/>
    <property type="gene ID" value="F775_42758"/>
</dbReference>
<proteinExistence type="predicted"/>
<sequence>MEEEGDHDGSGEVCKIVEGQRYSKRLNQGQIRALLEETCQRPHDRECDIVQV</sequence>
<dbReference type="AlphaFoldDB" id="R7WDY0"/>
<dbReference type="SUPFAM" id="SSF101690">
    <property type="entry name" value="PAZ domain"/>
    <property type="match status" value="1"/>
</dbReference>
<protein>
    <submittedName>
        <fullName evidence="1">Uncharacterized protein</fullName>
    </submittedName>
</protein>
<dbReference type="InterPro" id="IPR036085">
    <property type="entry name" value="PAZ_dom_sf"/>
</dbReference>
<organism evidence="1">
    <name type="scientific">Aegilops tauschii</name>
    <name type="common">Tausch's goatgrass</name>
    <name type="synonym">Aegilops squarrosa</name>
    <dbReference type="NCBI Taxonomy" id="37682"/>
    <lineage>
        <taxon>Eukaryota</taxon>
        <taxon>Viridiplantae</taxon>
        <taxon>Streptophyta</taxon>
        <taxon>Embryophyta</taxon>
        <taxon>Tracheophyta</taxon>
        <taxon>Spermatophyta</taxon>
        <taxon>Magnoliopsida</taxon>
        <taxon>Liliopsida</taxon>
        <taxon>Poales</taxon>
        <taxon>Poaceae</taxon>
        <taxon>BOP clade</taxon>
        <taxon>Pooideae</taxon>
        <taxon>Triticodae</taxon>
        <taxon>Triticeae</taxon>
        <taxon>Triticinae</taxon>
        <taxon>Aegilops</taxon>
    </lineage>
</organism>
<evidence type="ECO:0000313" key="1">
    <source>
        <dbReference type="EnsemblPlants" id="EMT20608"/>
    </source>
</evidence>
<name>R7WDY0_AEGTA</name>
<reference evidence="1" key="1">
    <citation type="submission" date="2015-06" db="UniProtKB">
        <authorList>
            <consortium name="EnsemblPlants"/>
        </authorList>
    </citation>
    <scope>IDENTIFICATION</scope>
</reference>